<gene>
    <name evidence="1" type="ORF">SacmaDRAFT_1942</name>
</gene>
<dbReference type="EMBL" id="CM001439">
    <property type="protein sequence ID" value="EHR50201.1"/>
    <property type="molecule type" value="Genomic_DNA"/>
</dbReference>
<dbReference type="STRING" id="882083.SacmaDRAFT_1942"/>
<evidence type="ECO:0000313" key="2">
    <source>
        <dbReference type="Proteomes" id="UP000004926"/>
    </source>
</evidence>
<organism evidence="1 2">
    <name type="scientific">Saccharomonospora marina XMU15</name>
    <dbReference type="NCBI Taxonomy" id="882083"/>
    <lineage>
        <taxon>Bacteria</taxon>
        <taxon>Bacillati</taxon>
        <taxon>Actinomycetota</taxon>
        <taxon>Actinomycetes</taxon>
        <taxon>Pseudonocardiales</taxon>
        <taxon>Pseudonocardiaceae</taxon>
        <taxon>Saccharomonospora</taxon>
    </lineage>
</organism>
<protein>
    <submittedName>
        <fullName evidence="1">Uncharacterized protein</fullName>
    </submittedName>
</protein>
<proteinExistence type="predicted"/>
<dbReference type="Proteomes" id="UP000004926">
    <property type="component" value="Chromosome"/>
</dbReference>
<accession>H5X7I1</accession>
<dbReference type="HOGENOM" id="CLU_3122374_0_0_11"/>
<dbReference type="AlphaFoldDB" id="H5X7I1"/>
<keyword evidence="2" id="KW-1185">Reference proteome</keyword>
<sequence>MSTSGAWGPSPHRLRAKFPLPIFPDSGGNRGPMWHHYAKIRLFTRKGADR</sequence>
<reference evidence="1 2" key="1">
    <citation type="journal article" date="2012" name="Stand. Genomic Sci.">
        <title>Genome sequence of the ocean sediment bacterium Saccharomonospora marina type strain (XMU15(T)).</title>
        <authorList>
            <person name="Klenk H.P."/>
            <person name="Lu M."/>
            <person name="Lucas S."/>
            <person name="Lapidus A."/>
            <person name="Copeland A."/>
            <person name="Pitluck S."/>
            <person name="Goodwin L.A."/>
            <person name="Han C."/>
            <person name="Tapia R."/>
            <person name="Brambilla E.M."/>
            <person name="Potter G."/>
            <person name="Land M."/>
            <person name="Ivanova N."/>
            <person name="Rohde M."/>
            <person name="Goker M."/>
            <person name="Detter J.C."/>
            <person name="Li W.J."/>
            <person name="Kyrpides N.C."/>
            <person name="Woyke T."/>
        </authorList>
    </citation>
    <scope>NUCLEOTIDE SEQUENCE [LARGE SCALE GENOMIC DNA]</scope>
    <source>
        <strain evidence="1 2">XMU15</strain>
    </source>
</reference>
<name>H5X7I1_9PSEU</name>
<evidence type="ECO:0000313" key="1">
    <source>
        <dbReference type="EMBL" id="EHR50201.1"/>
    </source>
</evidence>